<name>A0ABX1PTB4_9RHOO</name>
<comment type="caution">
    <text evidence="2">The sequence shown here is derived from an EMBL/GenBank/DDBJ whole genome shotgun (WGS) entry which is preliminary data.</text>
</comment>
<accession>A0ABX1PTB4</accession>
<keyword evidence="3" id="KW-1185">Reference proteome</keyword>
<proteinExistence type="predicted"/>
<evidence type="ECO:0000313" key="3">
    <source>
        <dbReference type="Proteomes" id="UP000615989"/>
    </source>
</evidence>
<dbReference type="EMBL" id="WTVG01000103">
    <property type="protein sequence ID" value="NMG26887.1"/>
    <property type="molecule type" value="Genomic_DNA"/>
</dbReference>
<gene>
    <name evidence="2" type="ORF">GO606_19720</name>
</gene>
<feature type="region of interest" description="Disordered" evidence="1">
    <location>
        <begin position="333"/>
        <end position="373"/>
    </location>
</feature>
<feature type="compositionally biased region" description="Low complexity" evidence="1">
    <location>
        <begin position="362"/>
        <end position="371"/>
    </location>
</feature>
<evidence type="ECO:0000256" key="1">
    <source>
        <dbReference type="SAM" id="MobiDB-lite"/>
    </source>
</evidence>
<organism evidence="2 3">
    <name type="scientific">Aromatoleum anaerobium</name>
    <dbReference type="NCBI Taxonomy" id="182180"/>
    <lineage>
        <taxon>Bacteria</taxon>
        <taxon>Pseudomonadati</taxon>
        <taxon>Pseudomonadota</taxon>
        <taxon>Betaproteobacteria</taxon>
        <taxon>Rhodocyclales</taxon>
        <taxon>Rhodocyclaceae</taxon>
        <taxon>Aromatoleum</taxon>
    </lineage>
</organism>
<reference evidence="2" key="1">
    <citation type="submission" date="2019-12" db="EMBL/GenBank/DDBJ databases">
        <title>Comparative genomics gives insights into the taxonomy of the Azoarcus-Aromatoleum group and reveals separate origins of nif in the plant-associated Azoarcus and non-plant-associated Aromatoleum sub-groups.</title>
        <authorList>
            <person name="Lafos M."/>
            <person name="Maluk M."/>
            <person name="Batista M."/>
            <person name="Junghare M."/>
            <person name="Carmona M."/>
            <person name="Faoro H."/>
            <person name="Cruz L.M."/>
            <person name="Battistoni F."/>
            <person name="De Souza E."/>
            <person name="Pedrosa F."/>
            <person name="Chen W.-M."/>
            <person name="Poole P.S."/>
            <person name="Dixon R.A."/>
            <person name="James E.K."/>
        </authorList>
    </citation>
    <scope>NUCLEOTIDE SEQUENCE</scope>
    <source>
        <strain evidence="2">LuFRes1</strain>
    </source>
</reference>
<dbReference type="Proteomes" id="UP000615989">
    <property type="component" value="Unassembled WGS sequence"/>
</dbReference>
<evidence type="ECO:0000313" key="2">
    <source>
        <dbReference type="EMBL" id="NMG26887.1"/>
    </source>
</evidence>
<protein>
    <recommendedName>
        <fullName evidence="4">ParB/Sulfiredoxin domain-containing protein</fullName>
    </recommendedName>
</protein>
<evidence type="ECO:0008006" key="4">
    <source>
        <dbReference type="Google" id="ProtNLM"/>
    </source>
</evidence>
<sequence length="480" mass="52169">MEKQGRLRAPSPRPSSTAERRALLAAHSLTVKSPENAAADLKAGQDAEGWMMLRCTDVDCYDRNPRLRTNPLYADIRASIKSRGGLHDAIAVTRRPGAGRYMCYAGANTRLQVVQELWRETQDAKYEWVRAVFRPWVSESDVLAAHLTENQTHGETTFWEKARGAADLKGLLESELGSPLSLRAFSERAGKYGLKLHTVTAVNYLFAVEQLAAFGAHLTHESTGAIRGRFGHLEKLAEALNLDPYVRQTEFQELVSDAGTAINAVREQDSPPRLTAMEVERILAQMNAQFARQANCPVSAVEQTLRAVMAAAKPLSAAEIRVRLSGGAPLEIPAAMPTPDHVDSGVENLPVQQPPAVQSKRASPSSASSSDAVDDTGFAAALDGFSAQFRISSLVRSDPDVAPGFRIEPLAGDDLATDGEEGRARHAAHRLLLRLSDDAGGSEADAQHIVSLLLQPAYWPLMRTLMDAYHGRRVADGRAE</sequence>